<gene>
    <name evidence="1" type="ORF">NW762_011059</name>
</gene>
<keyword evidence="2" id="KW-1185">Reference proteome</keyword>
<protein>
    <submittedName>
        <fullName evidence="1">Uncharacterized protein</fullName>
    </submittedName>
</protein>
<sequence length="241" mass="28421">MAGAIEEMIDLVWSPGRVKRKHRNRKHPDNFQYYRRWGFTIYRTYYGPDTDKYWNMLLYALEKQISLALGYYENNEDAEDDIDPSDLQRLNRLFCLDVRDNASVLDHLDVQGIKELWQREEPKNEGAMADNLYKFILLADESVLKDIANGEFIVKAIALHWVEGHSGWGWMRIPSGYLLELFQTLMRWEYETYKTLRFSGSEQDLKDHVWPGDMAIQPTGKASEIRPLLKHYSGQSLDYAW</sequence>
<accession>A0A9W8VB17</accession>
<evidence type="ECO:0000313" key="1">
    <source>
        <dbReference type="EMBL" id="KAJ4252458.1"/>
    </source>
</evidence>
<dbReference type="EMBL" id="JAOQAZ010000026">
    <property type="protein sequence ID" value="KAJ4252458.1"/>
    <property type="molecule type" value="Genomic_DNA"/>
</dbReference>
<reference evidence="1" key="1">
    <citation type="submission" date="2022-09" db="EMBL/GenBank/DDBJ databases">
        <title>Fusarium specimens isolated from Avocado Roots.</title>
        <authorList>
            <person name="Stajich J."/>
            <person name="Roper C."/>
            <person name="Heimlech-Rivalta G."/>
        </authorList>
    </citation>
    <scope>NUCLEOTIDE SEQUENCE</scope>
    <source>
        <strain evidence="1">CF00136</strain>
    </source>
</reference>
<dbReference type="OrthoDB" id="6499973at2759"/>
<proteinExistence type="predicted"/>
<name>A0A9W8VB17_9HYPO</name>
<evidence type="ECO:0000313" key="2">
    <source>
        <dbReference type="Proteomes" id="UP001152049"/>
    </source>
</evidence>
<comment type="caution">
    <text evidence="1">The sequence shown here is derived from an EMBL/GenBank/DDBJ whole genome shotgun (WGS) entry which is preliminary data.</text>
</comment>
<dbReference type="AlphaFoldDB" id="A0A9W8VB17"/>
<dbReference type="Proteomes" id="UP001152049">
    <property type="component" value="Unassembled WGS sequence"/>
</dbReference>
<organism evidence="1 2">
    <name type="scientific">Fusarium torreyae</name>
    <dbReference type="NCBI Taxonomy" id="1237075"/>
    <lineage>
        <taxon>Eukaryota</taxon>
        <taxon>Fungi</taxon>
        <taxon>Dikarya</taxon>
        <taxon>Ascomycota</taxon>
        <taxon>Pezizomycotina</taxon>
        <taxon>Sordariomycetes</taxon>
        <taxon>Hypocreomycetidae</taxon>
        <taxon>Hypocreales</taxon>
        <taxon>Nectriaceae</taxon>
        <taxon>Fusarium</taxon>
    </lineage>
</organism>